<comment type="caution">
    <text evidence="2">The sequence shown here is derived from an EMBL/GenBank/DDBJ whole genome shotgun (WGS) entry which is preliminary data.</text>
</comment>
<organism evidence="2 3">
    <name type="scientific">Niabella digestorum</name>
    <dbReference type="NCBI Taxonomy" id="3117701"/>
    <lineage>
        <taxon>Bacteria</taxon>
        <taxon>Pseudomonadati</taxon>
        <taxon>Bacteroidota</taxon>
        <taxon>Chitinophagia</taxon>
        <taxon>Chitinophagales</taxon>
        <taxon>Chitinophagaceae</taxon>
        <taxon>Niabella</taxon>
    </lineage>
</organism>
<dbReference type="GO" id="GO:0016757">
    <property type="term" value="F:glycosyltransferase activity"/>
    <property type="evidence" value="ECO:0007669"/>
    <property type="project" value="UniProtKB-KW"/>
</dbReference>
<keyword evidence="1 2" id="KW-0808">Transferase</keyword>
<dbReference type="EC" id="2.4.-.-" evidence="2"/>
<proteinExistence type="predicted"/>
<dbReference type="Proteomes" id="UP001357452">
    <property type="component" value="Unassembled WGS sequence"/>
</dbReference>
<dbReference type="Pfam" id="PF13692">
    <property type="entry name" value="Glyco_trans_1_4"/>
    <property type="match status" value="1"/>
</dbReference>
<dbReference type="SUPFAM" id="SSF53756">
    <property type="entry name" value="UDP-Glycosyltransferase/glycogen phosphorylase"/>
    <property type="match status" value="1"/>
</dbReference>
<dbReference type="PANTHER" id="PTHR46401:SF2">
    <property type="entry name" value="GLYCOSYLTRANSFERASE WBBK-RELATED"/>
    <property type="match status" value="1"/>
</dbReference>
<dbReference type="RefSeq" id="WP_330974654.1">
    <property type="nucleotide sequence ID" value="NZ_JAZGLY010000004.1"/>
</dbReference>
<sequence length="394" mass="46085">MSNKRVLYQMLDNPLSKNHGNKTWSLQLLQYFKERDIAVDFVSDREWGMWSDSDIATFQQTGLADRLFVLDRKPSKKNILRYFLSHKLPEFFIKKKAGFYKAPIYDHITRYYQKQFDNILKKNSYDFVLINYVTCASLIHNNPYLKGATTIIDTHDFFTSQHQHHKNFDIGASFKEEMRRLSWFDMIWTVSTEEHYIFSQFCKNDVRLVQTMLDKPSVRRDFKDKKYDIIYVASDIRHNQLSAEWFFKQVYPLLPSDIKICVIGKIIRYIDDYPNVEKILFVDDLADYYTQAKVAICPMLSGTGIKIKVVEALSFGLPIVCNHRGLDGLLNKVNNGCIATNDATQFASAIQQLLHDTAFYERQSHMASATFDLFFAKEQAYQRLDNIFGITQTS</sequence>
<keyword evidence="3" id="KW-1185">Reference proteome</keyword>
<dbReference type="PANTHER" id="PTHR46401">
    <property type="entry name" value="GLYCOSYLTRANSFERASE WBBK-RELATED"/>
    <property type="match status" value="1"/>
</dbReference>
<dbReference type="Gene3D" id="3.40.50.2000">
    <property type="entry name" value="Glycogen Phosphorylase B"/>
    <property type="match status" value="1"/>
</dbReference>
<name>A0ABU7RGW6_9BACT</name>
<keyword evidence="2" id="KW-0328">Glycosyltransferase</keyword>
<accession>A0ABU7RGW6</accession>
<gene>
    <name evidence="2" type="ORF">V2H41_08170</name>
</gene>
<evidence type="ECO:0000313" key="2">
    <source>
        <dbReference type="EMBL" id="MEE6187245.1"/>
    </source>
</evidence>
<reference evidence="2 3" key="1">
    <citation type="submission" date="2024-01" db="EMBL/GenBank/DDBJ databases">
        <title>Niabella digestum sp. nov., isolated from waste digestion system.</title>
        <authorList>
            <person name="Zhang L."/>
        </authorList>
    </citation>
    <scope>NUCLEOTIDE SEQUENCE [LARGE SCALE GENOMIC DNA]</scope>
    <source>
        <strain evidence="2 3">A18</strain>
    </source>
</reference>
<protein>
    <submittedName>
        <fullName evidence="2">Glycosyltransferase</fullName>
        <ecNumber evidence="2">2.4.-.-</ecNumber>
    </submittedName>
</protein>
<dbReference type="EMBL" id="JAZGLY010000004">
    <property type="protein sequence ID" value="MEE6187245.1"/>
    <property type="molecule type" value="Genomic_DNA"/>
</dbReference>
<evidence type="ECO:0000313" key="3">
    <source>
        <dbReference type="Proteomes" id="UP001357452"/>
    </source>
</evidence>
<evidence type="ECO:0000256" key="1">
    <source>
        <dbReference type="ARBA" id="ARBA00022679"/>
    </source>
</evidence>